<protein>
    <recommendedName>
        <fullName evidence="4">Hexosyltransferase</fullName>
        <ecNumber evidence="4">2.4.1.-</ecNumber>
    </recommendedName>
</protein>
<dbReference type="InterPro" id="IPR029993">
    <property type="entry name" value="GAUT"/>
</dbReference>
<name>A0A3L6FDL6_MAIZE</name>
<organism evidence="5">
    <name type="scientific">Zea mays</name>
    <name type="common">Maize</name>
    <dbReference type="NCBI Taxonomy" id="4577"/>
    <lineage>
        <taxon>Eukaryota</taxon>
        <taxon>Viridiplantae</taxon>
        <taxon>Streptophyta</taxon>
        <taxon>Embryophyta</taxon>
        <taxon>Tracheophyta</taxon>
        <taxon>Spermatophyta</taxon>
        <taxon>Magnoliopsida</taxon>
        <taxon>Liliopsida</taxon>
        <taxon>Poales</taxon>
        <taxon>Poaceae</taxon>
        <taxon>PACMAD clade</taxon>
        <taxon>Panicoideae</taxon>
        <taxon>Andropogonodae</taxon>
        <taxon>Andropogoneae</taxon>
        <taxon>Tripsacinae</taxon>
        <taxon>Zea</taxon>
    </lineage>
</organism>
<keyword evidence="4" id="KW-0961">Cell wall biogenesis/degradation</keyword>
<evidence type="ECO:0000256" key="1">
    <source>
        <dbReference type="ARBA" id="ARBA00004877"/>
    </source>
</evidence>
<evidence type="ECO:0000313" key="5">
    <source>
        <dbReference type="EMBL" id="PWZ31306.1"/>
    </source>
</evidence>
<dbReference type="GO" id="GO:0047262">
    <property type="term" value="F:polygalacturonate 4-alpha-galacturonosyltransferase activity"/>
    <property type="evidence" value="ECO:0007669"/>
    <property type="project" value="InterPro"/>
</dbReference>
<dbReference type="PANTHER" id="PTHR32116">
    <property type="entry name" value="GALACTURONOSYLTRANSFERASE 4-RELATED"/>
    <property type="match status" value="1"/>
</dbReference>
<evidence type="ECO:0000256" key="2">
    <source>
        <dbReference type="ARBA" id="ARBA00006351"/>
    </source>
</evidence>
<dbReference type="SUPFAM" id="SSF53448">
    <property type="entry name" value="Nucleotide-diphospho-sugar transferases"/>
    <property type="match status" value="1"/>
</dbReference>
<comment type="caution">
    <text evidence="5">The sequence shown here is derived from an EMBL/GenBank/DDBJ whole genome shotgun (WGS) entry which is preliminary data.</text>
</comment>
<reference evidence="5" key="1">
    <citation type="journal article" date="2018" name="Nat. Genet.">
        <title>Extensive intraspecific gene order and gene structural variations between Mo17 and other maize genomes.</title>
        <authorList>
            <person name="Sun S."/>
            <person name="Zhou Y."/>
            <person name="Chen J."/>
            <person name="Shi J."/>
            <person name="Zhao H."/>
            <person name="Zhao H."/>
            <person name="Song W."/>
            <person name="Zhang M."/>
            <person name="Cui Y."/>
            <person name="Dong X."/>
            <person name="Liu H."/>
            <person name="Ma X."/>
            <person name="Jiao Y."/>
            <person name="Wang B."/>
            <person name="Wei X."/>
            <person name="Stein J.C."/>
            <person name="Glaubitz J.C."/>
            <person name="Lu F."/>
            <person name="Yu G."/>
            <person name="Liang C."/>
            <person name="Fengler K."/>
            <person name="Li B."/>
            <person name="Rafalski A."/>
            <person name="Schnable P.S."/>
            <person name="Ware D.H."/>
            <person name="Buckler E.S."/>
            <person name="Lai J."/>
        </authorList>
    </citation>
    <scope>NUCLEOTIDE SEQUENCE [LARGE SCALE GENOMIC DNA]</scope>
    <source>
        <tissue evidence="5">Seedling</tissue>
    </source>
</reference>
<sequence>MQIRLSPSMRSITISTSHGLLDLMRLKVAARHFSYRTVFHTVLILAFLLPFVFILTAIMTLEGFNKCSSLDCLGRRLGPRLLGRGNDGSMRLVRDLYVMLDKVNSEEAPLDLKVPETFDEFIWDMKNNDYDLRSFAFKLKATMESMDKELSPAIVEVKGVHQFDWLTQENVPVLESIETQRAARDRYHGSRRPITSANDSPRVFAAKLQAGSPTYTNVLNHIRIYMPENLKSNFTLWRLGTLPPGLIAFKGHVHPIDPSWHLLGLGYQEKTDISSVEQAAVIHYNGQSKPWLEIGFKHLQPFWTKYVNYSNEFLRNCHIMEPQL</sequence>
<dbReference type="AlphaFoldDB" id="A0A3L6FDL6"/>
<dbReference type="EC" id="2.4.1.-" evidence="4"/>
<dbReference type="ExpressionAtlas" id="A0A3L6FDL6">
    <property type="expression patterns" value="baseline and differential"/>
</dbReference>
<comment type="subcellular location">
    <subcellularLocation>
        <location evidence="4">Golgi apparatus membrane</location>
        <topology evidence="4">Single-pass type II membrane protein</topology>
    </subcellularLocation>
</comment>
<dbReference type="Gene3D" id="3.90.550.10">
    <property type="entry name" value="Spore Coat Polysaccharide Biosynthesis Protein SpsA, Chain A"/>
    <property type="match status" value="1"/>
</dbReference>
<dbReference type="InterPro" id="IPR002495">
    <property type="entry name" value="Glyco_trans_8"/>
</dbReference>
<feature type="transmembrane region" description="Helical" evidence="4">
    <location>
        <begin position="33"/>
        <end position="59"/>
    </location>
</feature>
<dbReference type="GO" id="GO:0000139">
    <property type="term" value="C:Golgi membrane"/>
    <property type="evidence" value="ECO:0007669"/>
    <property type="project" value="UniProtKB-SubCell"/>
</dbReference>
<gene>
    <name evidence="5" type="primary">GAUT14_2</name>
    <name evidence="5" type="ORF">Zm00014a_008784</name>
</gene>
<keyword evidence="5" id="KW-0808">Transferase</keyword>
<dbReference type="InterPro" id="IPR029044">
    <property type="entry name" value="Nucleotide-diphossugar_trans"/>
</dbReference>
<keyword evidence="3 4" id="KW-0328">Glycosyltransferase</keyword>
<comment type="similarity">
    <text evidence="2 4">Belongs to the glycosyltransferase 8 family.</text>
</comment>
<dbReference type="Pfam" id="PF01501">
    <property type="entry name" value="Glyco_transf_8"/>
    <property type="match status" value="1"/>
</dbReference>
<comment type="pathway">
    <text evidence="1 4">Glycan metabolism; pectin biosynthesis.</text>
</comment>
<dbReference type="Proteomes" id="UP000251960">
    <property type="component" value="Chromosome 3"/>
</dbReference>
<dbReference type="EMBL" id="NCVQ01000004">
    <property type="protein sequence ID" value="PWZ31306.1"/>
    <property type="molecule type" value="Genomic_DNA"/>
</dbReference>
<keyword evidence="4" id="KW-0472">Membrane</keyword>
<evidence type="ECO:0000256" key="3">
    <source>
        <dbReference type="ARBA" id="ARBA00022676"/>
    </source>
</evidence>
<accession>A0A3L6FDL6</accession>
<keyword evidence="4" id="KW-0333">Golgi apparatus</keyword>
<proteinExistence type="inferred from homology"/>
<dbReference type="UniPathway" id="UPA00845"/>
<dbReference type="GO" id="GO:0045489">
    <property type="term" value="P:pectin biosynthetic process"/>
    <property type="evidence" value="ECO:0007669"/>
    <property type="project" value="UniProtKB-UniPathway"/>
</dbReference>
<keyword evidence="4" id="KW-1133">Transmembrane helix</keyword>
<keyword evidence="4" id="KW-0812">Transmembrane</keyword>
<dbReference type="GO" id="GO:0071555">
    <property type="term" value="P:cell wall organization"/>
    <property type="evidence" value="ECO:0007669"/>
    <property type="project" value="UniProtKB-KW"/>
</dbReference>
<dbReference type="PANTHER" id="PTHR32116:SF71">
    <property type="entry name" value="HEXOSYLTRANSFERASE"/>
    <property type="match status" value="1"/>
</dbReference>
<evidence type="ECO:0000256" key="4">
    <source>
        <dbReference type="RuleBase" id="RU362027"/>
    </source>
</evidence>